<feature type="region of interest" description="Disordered" evidence="1">
    <location>
        <begin position="1"/>
        <end position="30"/>
    </location>
</feature>
<evidence type="ECO:0000313" key="3">
    <source>
        <dbReference type="Proteomes" id="UP000054845"/>
    </source>
</evidence>
<proteinExistence type="predicted"/>
<protein>
    <submittedName>
        <fullName evidence="2">Uncharacterized protein</fullName>
    </submittedName>
</protein>
<name>A0A0P1BSR5_9BASI</name>
<reference evidence="2 3" key="1">
    <citation type="submission" date="2014-09" db="EMBL/GenBank/DDBJ databases">
        <authorList>
            <person name="Magalhaes I.L.F."/>
            <person name="Oliveira U."/>
            <person name="Santos F.R."/>
            <person name="Vidigal T.H.D.A."/>
            <person name="Brescovit A.D."/>
            <person name="Santos A.J."/>
        </authorList>
    </citation>
    <scope>NUCLEOTIDE SEQUENCE [LARGE SCALE GENOMIC DNA]</scope>
</reference>
<sequence>MAPLLARDRALGGVKGGLHSMGRQGTRSGHQYEHLPRQRPASTWVMDQPWGVPFSRSVARSSCCGPSAAQASHISNLSSDGAQPSATKSLGLNKTSTANMTPVQGCVQRASSSDPFCIRHNVRLSINVTASPYTFNSHATRLALSMREGQLTKLVAPFWR</sequence>
<organism evidence="2 3">
    <name type="scientific">Ceraceosorus bombacis</name>
    <dbReference type="NCBI Taxonomy" id="401625"/>
    <lineage>
        <taxon>Eukaryota</taxon>
        <taxon>Fungi</taxon>
        <taxon>Dikarya</taxon>
        <taxon>Basidiomycota</taxon>
        <taxon>Ustilaginomycotina</taxon>
        <taxon>Exobasidiomycetes</taxon>
        <taxon>Ceraceosorales</taxon>
        <taxon>Ceraceosoraceae</taxon>
        <taxon>Ceraceosorus</taxon>
    </lineage>
</organism>
<keyword evidence="3" id="KW-1185">Reference proteome</keyword>
<feature type="compositionally biased region" description="Basic and acidic residues" evidence="1">
    <location>
        <begin position="1"/>
        <end position="10"/>
    </location>
</feature>
<dbReference type="AlphaFoldDB" id="A0A0P1BSR5"/>
<dbReference type="EMBL" id="CCYA01000389">
    <property type="protein sequence ID" value="CEH19436.1"/>
    <property type="molecule type" value="Genomic_DNA"/>
</dbReference>
<accession>A0A0P1BSR5</accession>
<dbReference type="Proteomes" id="UP000054845">
    <property type="component" value="Unassembled WGS sequence"/>
</dbReference>
<evidence type="ECO:0000313" key="2">
    <source>
        <dbReference type="EMBL" id="CEH19436.1"/>
    </source>
</evidence>
<evidence type="ECO:0000256" key="1">
    <source>
        <dbReference type="SAM" id="MobiDB-lite"/>
    </source>
</evidence>